<evidence type="ECO:0000313" key="2">
    <source>
        <dbReference type="Proteomes" id="UP000195868"/>
    </source>
</evidence>
<dbReference type="RefSeq" id="WP_086141202.1">
    <property type="nucleotide sequence ID" value="NZ_JAJGTB010000074.1"/>
</dbReference>
<sequence length="77" mass="9207">MKLDDVYQIVKLDSQESVNKLLEHGWKLLKIDTYSSTDDRYLERGVFQNSHPYFILGATKEIYYSYPPTMISEHHYF</sequence>
<comment type="caution">
    <text evidence="1">The sequence shown here is derived from an EMBL/GenBank/DDBJ whole genome shotgun (WGS) entry which is preliminary data.</text>
</comment>
<dbReference type="AlphaFoldDB" id="A0A1Y4P9P1"/>
<dbReference type="EMBL" id="NFHN01000010">
    <property type="protein sequence ID" value="OUN49084.1"/>
    <property type="molecule type" value="Genomic_DNA"/>
</dbReference>
<organism evidence="1 2">
    <name type="scientific">Limosilactobacillus reuteri</name>
    <name type="common">Lactobacillus reuteri</name>
    <dbReference type="NCBI Taxonomy" id="1598"/>
    <lineage>
        <taxon>Bacteria</taxon>
        <taxon>Bacillati</taxon>
        <taxon>Bacillota</taxon>
        <taxon>Bacilli</taxon>
        <taxon>Lactobacillales</taxon>
        <taxon>Lactobacillaceae</taxon>
        <taxon>Limosilactobacillus</taxon>
    </lineage>
</organism>
<protein>
    <recommendedName>
        <fullName evidence="3">DUF2812 domain-containing protein</fullName>
    </recommendedName>
</protein>
<dbReference type="Proteomes" id="UP000195868">
    <property type="component" value="Unassembled WGS sequence"/>
</dbReference>
<evidence type="ECO:0008006" key="3">
    <source>
        <dbReference type="Google" id="ProtNLM"/>
    </source>
</evidence>
<evidence type="ECO:0000313" key="1">
    <source>
        <dbReference type="EMBL" id="OUN49084.1"/>
    </source>
</evidence>
<proteinExistence type="predicted"/>
<gene>
    <name evidence="1" type="ORF">B5G22_03800</name>
</gene>
<reference evidence="2" key="1">
    <citation type="submission" date="2017-04" db="EMBL/GenBank/DDBJ databases">
        <title>Function of individual gut microbiota members based on whole genome sequencing of pure cultures obtained from chicken caecum.</title>
        <authorList>
            <person name="Medvecky M."/>
            <person name="Cejkova D."/>
            <person name="Polansky O."/>
            <person name="Karasova D."/>
            <person name="Kubasova T."/>
            <person name="Cizek A."/>
            <person name="Rychlik I."/>
        </authorList>
    </citation>
    <scope>NUCLEOTIDE SEQUENCE [LARGE SCALE GENOMIC DNA]</scope>
    <source>
        <strain evidence="2">An71</strain>
    </source>
</reference>
<accession>A0A1Y4P9P1</accession>
<name>A0A1Y4P9P1_LIMRT</name>